<dbReference type="Pfam" id="PF13607">
    <property type="entry name" value="Succ_CoA_lig"/>
    <property type="match status" value="1"/>
</dbReference>
<dbReference type="PATRIC" id="fig|1227499.3.peg.3828"/>
<evidence type="ECO:0000313" key="6">
    <source>
        <dbReference type="Proteomes" id="UP000011602"/>
    </source>
</evidence>
<evidence type="ECO:0000259" key="4">
    <source>
        <dbReference type="SMART" id="SM00881"/>
    </source>
</evidence>
<gene>
    <name evidence="5" type="ORF">C493_18591</name>
</gene>
<dbReference type="Proteomes" id="UP000011602">
    <property type="component" value="Unassembled WGS sequence"/>
</dbReference>
<dbReference type="EC" id="6.2.1.13" evidence="2"/>
<accession>L9WQ27</accession>
<dbReference type="AlphaFoldDB" id="L9WQ27"/>
<comment type="caution">
    <text evidence="5">The sequence shown here is derived from an EMBL/GenBank/DDBJ whole genome shotgun (WGS) entry which is preliminary data.</text>
</comment>
<dbReference type="SUPFAM" id="SSF52210">
    <property type="entry name" value="Succinyl-CoA synthetase domains"/>
    <property type="match status" value="2"/>
</dbReference>
<evidence type="ECO:0000256" key="2">
    <source>
        <dbReference type="ARBA" id="ARBA00012957"/>
    </source>
</evidence>
<evidence type="ECO:0000313" key="5">
    <source>
        <dbReference type="EMBL" id="ELY50443.1"/>
    </source>
</evidence>
<dbReference type="STRING" id="1227499.C493_18591"/>
<dbReference type="PANTHER" id="PTHR42793">
    <property type="entry name" value="COA BINDING DOMAIN CONTAINING PROTEIN"/>
    <property type="match status" value="1"/>
</dbReference>
<dbReference type="Gene3D" id="3.40.50.720">
    <property type="entry name" value="NAD(P)-binding Rossmann-like Domain"/>
    <property type="match status" value="1"/>
</dbReference>
<reference evidence="5 6" key="1">
    <citation type="journal article" date="2014" name="PLoS Genet.">
        <title>Phylogenetically driven sequencing of extremely halophilic archaea reveals strategies for static and dynamic osmo-response.</title>
        <authorList>
            <person name="Becker E.A."/>
            <person name="Seitzer P.M."/>
            <person name="Tritt A."/>
            <person name="Larsen D."/>
            <person name="Krusor M."/>
            <person name="Yao A.I."/>
            <person name="Wu D."/>
            <person name="Madern D."/>
            <person name="Eisen J.A."/>
            <person name="Darling A.E."/>
            <person name="Facciotti M.T."/>
        </authorList>
    </citation>
    <scope>NUCLEOTIDE SEQUENCE [LARGE SCALE GENOMIC DNA]</scope>
    <source>
        <strain evidence="5 6">JCM 12255</strain>
    </source>
</reference>
<dbReference type="InterPro" id="IPR016102">
    <property type="entry name" value="Succinyl-CoA_synth-like"/>
</dbReference>
<dbReference type="GO" id="GO:0043758">
    <property type="term" value="F:acetate-CoA ligase (ADP-forming) activity"/>
    <property type="evidence" value="ECO:0007669"/>
    <property type="project" value="UniProtKB-EC"/>
</dbReference>
<dbReference type="Pfam" id="PF13380">
    <property type="entry name" value="CoA_binding_2"/>
    <property type="match status" value="1"/>
</dbReference>
<dbReference type="InterPro" id="IPR003781">
    <property type="entry name" value="CoA-bd"/>
</dbReference>
<sequence>MDGSGETARNGTGGIDRSAGRETIVSADSRPVDAVSADRESGREKTFIVLPELRTMSVTRLFDPGSIAVIGASDTPGKIGYEAMRNALEFGGDVYPVNPSGEGDVFGREFVASVTEIDDDPDLALLCVPAAAVPDVIEECGEAGVGGAVIFAGGFAETGGDGEQLQERLIDAAESSGVALLGPNTSGFLVPEKNLYATFTTDLETIPAGNLAIVAQSGGLSYSLGFRAQNLGIGVSAMVGLGNRANIGFKEAIEYFDDDERTETILLHVEGTADARELLETCESVDTPVVAYHVGEQDVGDFAESHTGALTGEYELYKAGFAQYGVPTVRSCAELIDAGTALATCPEPDGPNVGVVTAQAGPGIAITDRLKANGAVLPSLTEETQDVVEEILPGITFSENPVDTGRPMPEFGEVVGAVARDENVDVVLVYELYEKGLGYPVETLEEVVEDVDKPIVFASGGPERVLDEELPKLEELGIPTYRTPESGADAVAGLVQYARRNADPNVDDAVSGVTADE</sequence>
<dbReference type="PANTHER" id="PTHR42793:SF1">
    <property type="entry name" value="PEPTIDYL-LYSINE N-ACETYLTRANSFERASE PATZ"/>
    <property type="match status" value="1"/>
</dbReference>
<dbReference type="EMBL" id="AOHZ01000085">
    <property type="protein sequence ID" value="ELY50443.1"/>
    <property type="molecule type" value="Genomic_DNA"/>
</dbReference>
<feature type="domain" description="CoA-binding" evidence="4">
    <location>
        <begin position="61"/>
        <end position="155"/>
    </location>
</feature>
<dbReference type="SUPFAM" id="SSF51735">
    <property type="entry name" value="NAD(P)-binding Rossmann-fold domains"/>
    <property type="match status" value="1"/>
</dbReference>
<feature type="region of interest" description="Disordered" evidence="3">
    <location>
        <begin position="1"/>
        <end position="38"/>
    </location>
</feature>
<protein>
    <recommendedName>
        <fullName evidence="2">acetate--CoA ligase (ADP-forming)</fullName>
        <ecNumber evidence="2">6.2.1.13</ecNumber>
    </recommendedName>
</protein>
<dbReference type="InterPro" id="IPR036291">
    <property type="entry name" value="NAD(P)-bd_dom_sf"/>
</dbReference>
<evidence type="ECO:0000256" key="3">
    <source>
        <dbReference type="SAM" id="MobiDB-lite"/>
    </source>
</evidence>
<dbReference type="eggNOG" id="arCOG01340">
    <property type="taxonomic scope" value="Archaea"/>
</dbReference>
<evidence type="ECO:0000256" key="1">
    <source>
        <dbReference type="ARBA" id="ARBA00001619"/>
    </source>
</evidence>
<name>L9WQ27_9EURY</name>
<dbReference type="SMART" id="SM00881">
    <property type="entry name" value="CoA_binding"/>
    <property type="match status" value="1"/>
</dbReference>
<keyword evidence="6" id="KW-1185">Reference proteome</keyword>
<organism evidence="5 6">
    <name type="scientific">Natronolimnohabitans innermongolicus JCM 12255</name>
    <dbReference type="NCBI Taxonomy" id="1227499"/>
    <lineage>
        <taxon>Archaea</taxon>
        <taxon>Methanobacteriati</taxon>
        <taxon>Methanobacteriota</taxon>
        <taxon>Stenosarchaea group</taxon>
        <taxon>Halobacteria</taxon>
        <taxon>Halobacteriales</taxon>
        <taxon>Natrialbaceae</taxon>
        <taxon>Natronolimnohabitans</taxon>
    </lineage>
</organism>
<comment type="catalytic activity">
    <reaction evidence="1">
        <text>acetate + ATP + CoA = acetyl-CoA + ADP + phosphate</text>
        <dbReference type="Rhea" id="RHEA:15081"/>
        <dbReference type="ChEBI" id="CHEBI:30089"/>
        <dbReference type="ChEBI" id="CHEBI:30616"/>
        <dbReference type="ChEBI" id="CHEBI:43474"/>
        <dbReference type="ChEBI" id="CHEBI:57287"/>
        <dbReference type="ChEBI" id="CHEBI:57288"/>
        <dbReference type="ChEBI" id="CHEBI:456216"/>
        <dbReference type="EC" id="6.2.1.13"/>
    </reaction>
</comment>
<dbReference type="Gene3D" id="3.40.50.261">
    <property type="entry name" value="Succinyl-CoA synthetase domains"/>
    <property type="match status" value="2"/>
</dbReference>
<dbReference type="InterPro" id="IPR032875">
    <property type="entry name" value="Succ_CoA_lig_flav_dom"/>
</dbReference>
<proteinExistence type="predicted"/>